<reference evidence="2" key="1">
    <citation type="journal article" date="2015" name="Nat. Genet.">
        <title>The genome and transcriptome of the zoonotic hookworm Ancylostoma ceylanicum identify infection-specific gene families.</title>
        <authorList>
            <person name="Schwarz E.M."/>
            <person name="Hu Y."/>
            <person name="Antoshechkin I."/>
            <person name="Miller M.M."/>
            <person name="Sternberg P.W."/>
            <person name="Aroian R.V."/>
        </authorList>
    </citation>
    <scope>NUCLEOTIDE SEQUENCE</scope>
    <source>
        <strain evidence="2">HY135</strain>
    </source>
</reference>
<protein>
    <recommendedName>
        <fullName evidence="3">40S ribosomal protein S12</fullName>
    </recommendedName>
</protein>
<accession>A0A016VL92</accession>
<dbReference type="Gene3D" id="3.30.1330.30">
    <property type="match status" value="1"/>
</dbReference>
<dbReference type="InterPro" id="IPR029064">
    <property type="entry name" value="Ribosomal_eL30-like_sf"/>
</dbReference>
<proteinExistence type="predicted"/>
<dbReference type="EMBL" id="JARK01001344">
    <property type="protein sequence ID" value="EYC28195.1"/>
    <property type="molecule type" value="Genomic_DNA"/>
</dbReference>
<dbReference type="SUPFAM" id="SSF55315">
    <property type="entry name" value="L30e-like"/>
    <property type="match status" value="1"/>
</dbReference>
<sequence length="68" mass="7053">MADAGGDEVKIPSAAAPAVMDVQAALKAVLRSASFADGLAKGLHEAAKALDKYVFLEIPICCTHKRSI</sequence>
<dbReference type="OrthoDB" id="10249311at2759"/>
<comment type="caution">
    <text evidence="1">The sequence shown here is derived from an EMBL/GenBank/DDBJ whole genome shotgun (WGS) entry which is preliminary data.</text>
</comment>
<evidence type="ECO:0000313" key="1">
    <source>
        <dbReference type="EMBL" id="EYC28195.1"/>
    </source>
</evidence>
<organism evidence="1 2">
    <name type="scientific">Ancylostoma ceylanicum</name>
    <dbReference type="NCBI Taxonomy" id="53326"/>
    <lineage>
        <taxon>Eukaryota</taxon>
        <taxon>Metazoa</taxon>
        <taxon>Ecdysozoa</taxon>
        <taxon>Nematoda</taxon>
        <taxon>Chromadorea</taxon>
        <taxon>Rhabditida</taxon>
        <taxon>Rhabditina</taxon>
        <taxon>Rhabditomorpha</taxon>
        <taxon>Strongyloidea</taxon>
        <taxon>Ancylostomatidae</taxon>
        <taxon>Ancylostomatinae</taxon>
        <taxon>Ancylostoma</taxon>
    </lineage>
</organism>
<name>A0A016VL92_9BILA</name>
<gene>
    <name evidence="1" type="primary">Acey_s0008.g384</name>
    <name evidence="1" type="synonym">Acey-rps-12</name>
    <name evidence="1" type="ORF">Y032_0008g384</name>
</gene>
<dbReference type="Proteomes" id="UP000024635">
    <property type="component" value="Unassembled WGS sequence"/>
</dbReference>
<keyword evidence="2" id="KW-1185">Reference proteome</keyword>
<evidence type="ECO:0008006" key="3">
    <source>
        <dbReference type="Google" id="ProtNLM"/>
    </source>
</evidence>
<dbReference type="AlphaFoldDB" id="A0A016VL92"/>
<dbReference type="PROSITE" id="PS01189">
    <property type="entry name" value="RIBOSOMAL_S12E"/>
    <property type="match status" value="1"/>
</dbReference>
<dbReference type="InterPro" id="IPR047860">
    <property type="entry name" value="Ribosomal_eS12_CS"/>
</dbReference>
<evidence type="ECO:0000313" key="2">
    <source>
        <dbReference type="Proteomes" id="UP000024635"/>
    </source>
</evidence>